<reference evidence="1 2" key="1">
    <citation type="submission" date="2020-09" db="EMBL/GenBank/DDBJ databases">
        <title>De no assembly of potato wild relative species, Solanum commersonii.</title>
        <authorList>
            <person name="Cho K."/>
        </authorList>
    </citation>
    <scope>NUCLEOTIDE SEQUENCE [LARGE SCALE GENOMIC DNA]</scope>
    <source>
        <strain evidence="1">LZ3.2</strain>
        <tissue evidence="1">Leaf</tissue>
    </source>
</reference>
<dbReference type="AlphaFoldDB" id="A0A9J5X1G1"/>
<dbReference type="EMBL" id="JACXVP010000010">
    <property type="protein sequence ID" value="KAG5580960.1"/>
    <property type="molecule type" value="Genomic_DNA"/>
</dbReference>
<comment type="caution">
    <text evidence="1">The sequence shown here is derived from an EMBL/GenBank/DDBJ whole genome shotgun (WGS) entry which is preliminary data.</text>
</comment>
<gene>
    <name evidence="1" type="ORF">H5410_051587</name>
</gene>
<evidence type="ECO:0000313" key="2">
    <source>
        <dbReference type="Proteomes" id="UP000824120"/>
    </source>
</evidence>
<organism evidence="1 2">
    <name type="scientific">Solanum commersonii</name>
    <name type="common">Commerson's wild potato</name>
    <name type="synonym">Commerson's nightshade</name>
    <dbReference type="NCBI Taxonomy" id="4109"/>
    <lineage>
        <taxon>Eukaryota</taxon>
        <taxon>Viridiplantae</taxon>
        <taxon>Streptophyta</taxon>
        <taxon>Embryophyta</taxon>
        <taxon>Tracheophyta</taxon>
        <taxon>Spermatophyta</taxon>
        <taxon>Magnoliopsida</taxon>
        <taxon>eudicotyledons</taxon>
        <taxon>Gunneridae</taxon>
        <taxon>Pentapetalae</taxon>
        <taxon>asterids</taxon>
        <taxon>lamiids</taxon>
        <taxon>Solanales</taxon>
        <taxon>Solanaceae</taxon>
        <taxon>Solanoideae</taxon>
        <taxon>Solaneae</taxon>
        <taxon>Solanum</taxon>
    </lineage>
</organism>
<name>A0A9J5X1G1_SOLCO</name>
<protein>
    <submittedName>
        <fullName evidence="1">Uncharacterized protein</fullName>
    </submittedName>
</protein>
<proteinExistence type="predicted"/>
<accession>A0A9J5X1G1</accession>
<keyword evidence="2" id="KW-1185">Reference proteome</keyword>
<evidence type="ECO:0000313" key="1">
    <source>
        <dbReference type="EMBL" id="KAG5580960.1"/>
    </source>
</evidence>
<dbReference type="Proteomes" id="UP000824120">
    <property type="component" value="Chromosome 10"/>
</dbReference>
<sequence length="162" mass="17858">MKTSLHLTPLTLSSRVLGYRTRAHPLQLNLVSTHSLGHQSSGFGFATFLLGKPKTHGWLFFTYCVAENCSATLVEIADELDDPPFGQLIAISVLPLASSHSGSLGGFTYWNEGRFMSFWRLAKLNSAIRRIPFLVLFSPICSVLCLSVHVSTKIQILETSAF</sequence>